<evidence type="ECO:0000256" key="1">
    <source>
        <dbReference type="ARBA" id="ARBA00004167"/>
    </source>
</evidence>
<protein>
    <submittedName>
        <fullName evidence="8">Cysteine-rich and transmembrane domain-containing protein WIH1-like</fullName>
    </submittedName>
</protein>
<dbReference type="InterPro" id="IPR028144">
    <property type="entry name" value="CYSTM_dom"/>
</dbReference>
<keyword evidence="4" id="KW-1133">Transmembrane helix</keyword>
<comment type="subcellular location">
    <subcellularLocation>
        <location evidence="1">Membrane</location>
        <topology evidence="1">Single-pass membrane protein</topology>
    </subcellularLocation>
</comment>
<evidence type="ECO:0000256" key="2">
    <source>
        <dbReference type="ARBA" id="ARBA00009444"/>
    </source>
</evidence>
<dbReference type="Proteomes" id="UP000235220">
    <property type="component" value="Chromosome 13"/>
</dbReference>
<reference evidence="8" key="1">
    <citation type="submission" date="2025-08" db="UniProtKB">
        <authorList>
            <consortium name="RefSeq"/>
        </authorList>
    </citation>
    <scope>IDENTIFICATION</scope>
    <source>
        <tissue evidence="8">Leaves</tissue>
    </source>
</reference>
<proteinExistence type="inferred from homology"/>
<evidence type="ECO:0000256" key="4">
    <source>
        <dbReference type="ARBA" id="ARBA00022989"/>
    </source>
</evidence>
<dbReference type="PANTHER" id="PTHR31568">
    <property type="entry name" value="RCG49325, ISOFORM CRA_A"/>
    <property type="match status" value="1"/>
</dbReference>
<gene>
    <name evidence="8" type="primary">LOC109010038</name>
</gene>
<evidence type="ECO:0000256" key="5">
    <source>
        <dbReference type="ARBA" id="ARBA00023136"/>
    </source>
</evidence>
<comment type="similarity">
    <text evidence="2">Belongs to the CYSTM1 family.</text>
</comment>
<keyword evidence="5" id="KW-0472">Membrane</keyword>
<name>A0A2I4GQW0_JUGRE</name>
<dbReference type="AlphaFoldDB" id="A0A2I4GQW0"/>
<feature type="domain" description="Cysteine-rich transmembrane" evidence="6">
    <location>
        <begin position="52"/>
        <end position="85"/>
    </location>
</feature>
<organism evidence="7 8">
    <name type="scientific">Juglans regia</name>
    <name type="common">English walnut</name>
    <dbReference type="NCBI Taxonomy" id="51240"/>
    <lineage>
        <taxon>Eukaryota</taxon>
        <taxon>Viridiplantae</taxon>
        <taxon>Streptophyta</taxon>
        <taxon>Embryophyta</taxon>
        <taxon>Tracheophyta</taxon>
        <taxon>Spermatophyta</taxon>
        <taxon>Magnoliopsida</taxon>
        <taxon>eudicotyledons</taxon>
        <taxon>Gunneridae</taxon>
        <taxon>Pentapetalae</taxon>
        <taxon>rosids</taxon>
        <taxon>fabids</taxon>
        <taxon>Fagales</taxon>
        <taxon>Juglandaceae</taxon>
        <taxon>Juglans</taxon>
    </lineage>
</organism>
<dbReference type="Pfam" id="PF12734">
    <property type="entry name" value="CYSTM"/>
    <property type="match status" value="1"/>
</dbReference>
<sequence>MLHKSCLPTSSKHLYCFGVLLCISEMNYDPKLYAYPYPAQGAYQGPPVMAPPQYAAVPAPPPRQTGFLEGCLAALCCCCLLDECCCDPSIIFIP</sequence>
<dbReference type="RefSeq" id="XP_018846288.1">
    <property type="nucleotide sequence ID" value="XM_018990743.2"/>
</dbReference>
<keyword evidence="7" id="KW-1185">Reference proteome</keyword>
<evidence type="ECO:0000313" key="8">
    <source>
        <dbReference type="RefSeq" id="XP_018846288.1"/>
    </source>
</evidence>
<dbReference type="InParanoid" id="A0A2I4GQW0"/>
<evidence type="ECO:0000313" key="7">
    <source>
        <dbReference type="Proteomes" id="UP000235220"/>
    </source>
</evidence>
<dbReference type="KEGG" id="jre:109010038"/>
<dbReference type="GeneID" id="109010038"/>
<evidence type="ECO:0000259" key="6">
    <source>
        <dbReference type="Pfam" id="PF12734"/>
    </source>
</evidence>
<keyword evidence="3" id="KW-0812">Transmembrane</keyword>
<accession>A0A2I4GQW0</accession>
<dbReference type="PANTHER" id="PTHR31568:SF105">
    <property type="entry name" value="PROTEIN CYSTEINE-RICH TRANSMEMBRANE MODULE 11"/>
    <property type="match status" value="1"/>
</dbReference>
<dbReference type="GO" id="GO:0005886">
    <property type="term" value="C:plasma membrane"/>
    <property type="evidence" value="ECO:0000318"/>
    <property type="project" value="GO_Central"/>
</dbReference>
<dbReference type="InterPro" id="IPR044850">
    <property type="entry name" value="WIH1-like"/>
</dbReference>
<evidence type="ECO:0000256" key="3">
    <source>
        <dbReference type="ARBA" id="ARBA00022692"/>
    </source>
</evidence>